<feature type="non-terminal residue" evidence="5">
    <location>
        <position position="1"/>
    </location>
</feature>
<dbReference type="InterPro" id="IPR037464">
    <property type="entry name" value="Taspase1"/>
</dbReference>
<name>A0A7L0NM52_9PASS</name>
<comment type="caution">
    <text evidence="5">The sequence shown here is derived from an EMBL/GenBank/DDBJ whole genome shotgun (WGS) entry which is preliminary data.</text>
</comment>
<gene>
    <name evidence="5" type="primary">Tasp1</name>
    <name evidence="5" type="ORF">FORRUF_R09532</name>
</gene>
<organism evidence="5 6">
    <name type="scientific">Formicarius rufipectus</name>
    <dbReference type="NCBI Taxonomy" id="1118560"/>
    <lineage>
        <taxon>Eukaryota</taxon>
        <taxon>Metazoa</taxon>
        <taxon>Chordata</taxon>
        <taxon>Craniata</taxon>
        <taxon>Vertebrata</taxon>
        <taxon>Euteleostomi</taxon>
        <taxon>Archelosauria</taxon>
        <taxon>Archosauria</taxon>
        <taxon>Dinosauria</taxon>
        <taxon>Saurischia</taxon>
        <taxon>Theropoda</taxon>
        <taxon>Coelurosauria</taxon>
        <taxon>Aves</taxon>
        <taxon>Neognathae</taxon>
        <taxon>Neoaves</taxon>
        <taxon>Telluraves</taxon>
        <taxon>Australaves</taxon>
        <taxon>Passeriformes</taxon>
        <taxon>Formicariidae</taxon>
        <taxon>Formicarius</taxon>
    </lineage>
</organism>
<dbReference type="EMBL" id="VXAU01004018">
    <property type="protein sequence ID" value="NXK94105.1"/>
    <property type="molecule type" value="Genomic_DNA"/>
</dbReference>
<feature type="site" description="Cleavage; by autolysis" evidence="3">
    <location>
        <begin position="233"/>
        <end position="234"/>
    </location>
</feature>
<evidence type="ECO:0000256" key="4">
    <source>
        <dbReference type="SAM" id="Coils"/>
    </source>
</evidence>
<feature type="coiled-coil region" evidence="4">
    <location>
        <begin position="199"/>
        <end position="226"/>
    </location>
</feature>
<dbReference type="GO" id="GO:0004298">
    <property type="term" value="F:threonine-type endopeptidase activity"/>
    <property type="evidence" value="ECO:0007669"/>
    <property type="project" value="InterPro"/>
</dbReference>
<dbReference type="InterPro" id="IPR000246">
    <property type="entry name" value="Peptidase_T2"/>
</dbReference>
<dbReference type="Proteomes" id="UP000520463">
    <property type="component" value="Unassembled WGS sequence"/>
</dbReference>
<evidence type="ECO:0000313" key="5">
    <source>
        <dbReference type="EMBL" id="NXK94105.1"/>
    </source>
</evidence>
<evidence type="ECO:0000256" key="3">
    <source>
        <dbReference type="PIRSR" id="PIRSR600246-3"/>
    </source>
</evidence>
<keyword evidence="4" id="KW-0175">Coiled coil</keyword>
<feature type="active site" description="Nucleophile" evidence="2">
    <location>
        <position position="234"/>
    </location>
</feature>
<accession>A0A7L0NM52</accession>
<dbReference type="CDD" id="cd04514">
    <property type="entry name" value="Taspase1_like"/>
    <property type="match status" value="1"/>
</dbReference>
<dbReference type="Gene3D" id="3.60.20.30">
    <property type="entry name" value="(Glycosyl)asparaginase"/>
    <property type="match status" value="1"/>
</dbReference>
<evidence type="ECO:0000313" key="6">
    <source>
        <dbReference type="Proteomes" id="UP000520463"/>
    </source>
</evidence>
<sequence length="417" mass="44079">MIMEKGLSSVEVLPSKSSQVTAVKVVVKEPEAKQTQRGKRVGFVLVHAGAGYHSESKAKEYKHVCKRACQKAIEKLQAGALATDAVTAALIELEDSPFTNAGLGSNLNLLGEIECDASIMDGKSLNFGAVGALSGIKNPVSVANRLLCEGQKGKLSAGRIPPCFLVGEGAYRWAVDHGIPACPPGIMATRFSLAAFKRNKRKLELAEKVETDLIQLKKRRQSNEKENDSGTLDTVGAVVVDQEGNVAAAVSSGGLALKHPGRVGQAALYGCGCWAENTGAHTPYSTAVSTSGIYYFYKYLTKLLSFWNGIKAIPLGNNSPPTLCPGSPFLANEDGVLGGVIVLRSCRCSAQPESSQDKPTLLVEFLWSHTTESMCVGYMSAQDGKAKTHISRLPPGAVAGQSVAIEGGVCRLESPES</sequence>
<dbReference type="PANTHER" id="PTHR10188">
    <property type="entry name" value="L-ASPARAGINASE"/>
    <property type="match status" value="1"/>
</dbReference>
<dbReference type="GO" id="GO:0051604">
    <property type="term" value="P:protein maturation"/>
    <property type="evidence" value="ECO:0007669"/>
    <property type="project" value="TreeGrafter"/>
</dbReference>
<dbReference type="SUPFAM" id="SSF56235">
    <property type="entry name" value="N-terminal nucleophile aminohydrolases (Ntn hydrolases)"/>
    <property type="match status" value="1"/>
</dbReference>
<feature type="non-terminal residue" evidence="5">
    <location>
        <position position="417"/>
    </location>
</feature>
<reference evidence="5 6" key="1">
    <citation type="submission" date="2019-09" db="EMBL/GenBank/DDBJ databases">
        <title>Bird 10,000 Genomes (B10K) Project - Family phase.</title>
        <authorList>
            <person name="Zhang G."/>
        </authorList>
    </citation>
    <scope>NUCLEOTIDE SEQUENCE [LARGE SCALE GENOMIC DNA]</scope>
    <source>
        <strain evidence="5">B10K-DU-001-43</strain>
        <tissue evidence="5">Muscle</tissue>
    </source>
</reference>
<proteinExistence type="inferred from homology"/>
<dbReference type="GO" id="GO:0005737">
    <property type="term" value="C:cytoplasm"/>
    <property type="evidence" value="ECO:0007669"/>
    <property type="project" value="TreeGrafter"/>
</dbReference>
<dbReference type="OrthoDB" id="77601at2759"/>
<evidence type="ECO:0000256" key="1">
    <source>
        <dbReference type="ARBA" id="ARBA00010872"/>
    </source>
</evidence>
<dbReference type="AlphaFoldDB" id="A0A7L0NM52"/>
<comment type="similarity">
    <text evidence="1">Belongs to the Ntn-hydrolase family.</text>
</comment>
<evidence type="ECO:0000256" key="2">
    <source>
        <dbReference type="PIRSR" id="PIRSR600246-1"/>
    </source>
</evidence>
<dbReference type="Pfam" id="PF01112">
    <property type="entry name" value="Asparaginase_2"/>
    <property type="match status" value="1"/>
</dbReference>
<dbReference type="InterPro" id="IPR029055">
    <property type="entry name" value="Ntn_hydrolases_N"/>
</dbReference>
<protein>
    <submittedName>
        <fullName evidence="5">TASP1 aspartase</fullName>
    </submittedName>
</protein>
<dbReference type="PANTHER" id="PTHR10188:SF8">
    <property type="entry name" value="THREONINE ASPARTASE 1"/>
    <property type="match status" value="1"/>
</dbReference>
<keyword evidence="6" id="KW-1185">Reference proteome</keyword>